<dbReference type="Gene3D" id="3.30.460.10">
    <property type="entry name" value="Beta Polymerase, domain 2"/>
    <property type="match status" value="1"/>
</dbReference>
<dbReference type="OrthoDB" id="2443807at2759"/>
<dbReference type="EMBL" id="ASPP01027167">
    <property type="protein sequence ID" value="ETO06409.1"/>
    <property type="molecule type" value="Genomic_DNA"/>
</dbReference>
<comment type="caution">
    <text evidence="2">The sequence shown here is derived from an EMBL/GenBank/DDBJ whole genome shotgun (WGS) entry which is preliminary data.</text>
</comment>
<dbReference type="InterPro" id="IPR007111">
    <property type="entry name" value="NACHT_NTPase"/>
</dbReference>
<gene>
    <name evidence="2" type="ORF">RFI_30989</name>
</gene>
<evidence type="ECO:0000313" key="3">
    <source>
        <dbReference type="Proteomes" id="UP000023152"/>
    </source>
</evidence>
<dbReference type="Proteomes" id="UP000023152">
    <property type="component" value="Unassembled WGS sequence"/>
</dbReference>
<proteinExistence type="predicted"/>
<feature type="domain" description="NACHT" evidence="1">
    <location>
        <begin position="474"/>
        <end position="634"/>
    </location>
</feature>
<dbReference type="InterPro" id="IPR043519">
    <property type="entry name" value="NT_sf"/>
</dbReference>
<evidence type="ECO:0000259" key="1">
    <source>
        <dbReference type="Pfam" id="PF05729"/>
    </source>
</evidence>
<evidence type="ECO:0000313" key="2">
    <source>
        <dbReference type="EMBL" id="ETO06409.1"/>
    </source>
</evidence>
<dbReference type="AlphaFoldDB" id="X6LXU1"/>
<dbReference type="SUPFAM" id="SSF52540">
    <property type="entry name" value="P-loop containing nucleoside triphosphate hydrolases"/>
    <property type="match status" value="1"/>
</dbReference>
<sequence length="641" mass="73841">MFSGLSVSSEGIQKEPERAEIGQVKPGINLQGHCTNEACLASKATLLVWTNIGFTTISFNNSEDAFFHCPNCKKLTVTSITKALFYNANHSICASGDVMPVRDNHYRCSYTIKSGLSYELKADKIRQPAKSIEDLRERSECAMSSVEITNLVTELQKYDITVVKPPNLKEDKRLLEKIQIDYEGDFSQVFDIGRFTILCDDSTKMQTAVAVIKKAEQFNLIVSEDKDFFEKKSKTHYRFHNIKLFVPKHNVYIEMQATLKRFTTLEGYSVIENPNLNHSLYKLVRAWKPNNPEEETLKRASDKALAKINDIICEWIDEKQIKKIVDRYKPHSEIRILKPVQLKGMAEQIGSIDDAPLKLTKFVYDQLCEFTPKGMKGKAIYVVLFDYFKKYVMHEANLASCGDVVSILKKARERELEDDAEIFQALESYVPLQANNYPYADNDDNKENNSYDCHHYMTDLLTNKQSSKEEKQQVIILQGKSGSGKSVFCRYLEGTLWESYMSGSATSIPVYISLPKCYNELDEKQIISQAFQMKRINREAVDVVRENISFVFILDGFDEIFDKYNKHNNNEKYFFNRFHLDKWNAKIIVSCRSHVLNDEDIAHVLTGSNCTTTPMLHLWPFSNEQVHAYIDKFVKMNKKKN</sequence>
<protein>
    <recommendedName>
        <fullName evidence="1">NACHT domain-containing protein</fullName>
    </recommendedName>
</protein>
<accession>X6LXU1</accession>
<keyword evidence="3" id="KW-1185">Reference proteome</keyword>
<dbReference type="SUPFAM" id="SSF81301">
    <property type="entry name" value="Nucleotidyltransferase"/>
    <property type="match status" value="1"/>
</dbReference>
<reference evidence="2 3" key="1">
    <citation type="journal article" date="2013" name="Curr. Biol.">
        <title>The Genome of the Foraminiferan Reticulomyxa filosa.</title>
        <authorList>
            <person name="Glockner G."/>
            <person name="Hulsmann N."/>
            <person name="Schleicher M."/>
            <person name="Noegel A.A."/>
            <person name="Eichinger L."/>
            <person name="Gallinger C."/>
            <person name="Pawlowski J."/>
            <person name="Sierra R."/>
            <person name="Euteneuer U."/>
            <person name="Pillet L."/>
            <person name="Moustafa A."/>
            <person name="Platzer M."/>
            <person name="Groth M."/>
            <person name="Szafranski K."/>
            <person name="Schliwa M."/>
        </authorList>
    </citation>
    <scope>NUCLEOTIDE SEQUENCE [LARGE SCALE GENOMIC DNA]</scope>
</reference>
<dbReference type="Pfam" id="PF05729">
    <property type="entry name" value="NACHT"/>
    <property type="match status" value="1"/>
</dbReference>
<dbReference type="Gene3D" id="3.40.50.300">
    <property type="entry name" value="P-loop containing nucleotide triphosphate hydrolases"/>
    <property type="match status" value="1"/>
</dbReference>
<name>X6LXU1_RETFI</name>
<organism evidence="2 3">
    <name type="scientific">Reticulomyxa filosa</name>
    <dbReference type="NCBI Taxonomy" id="46433"/>
    <lineage>
        <taxon>Eukaryota</taxon>
        <taxon>Sar</taxon>
        <taxon>Rhizaria</taxon>
        <taxon>Retaria</taxon>
        <taxon>Foraminifera</taxon>
        <taxon>Monothalamids</taxon>
        <taxon>Reticulomyxidae</taxon>
        <taxon>Reticulomyxa</taxon>
    </lineage>
</organism>
<dbReference type="InterPro" id="IPR027417">
    <property type="entry name" value="P-loop_NTPase"/>
</dbReference>